<keyword evidence="2" id="KW-1133">Transmembrane helix</keyword>
<feature type="transmembrane region" description="Helical" evidence="2">
    <location>
        <begin position="181"/>
        <end position="201"/>
    </location>
</feature>
<feature type="transmembrane region" description="Helical" evidence="2">
    <location>
        <begin position="252"/>
        <end position="276"/>
    </location>
</feature>
<evidence type="ECO:0000256" key="1">
    <source>
        <dbReference type="SAM" id="MobiDB-lite"/>
    </source>
</evidence>
<feature type="region of interest" description="Disordered" evidence="1">
    <location>
        <begin position="1"/>
        <end position="23"/>
    </location>
</feature>
<feature type="transmembrane region" description="Helical" evidence="2">
    <location>
        <begin position="846"/>
        <end position="869"/>
    </location>
</feature>
<feature type="transmembrane region" description="Helical" evidence="2">
    <location>
        <begin position="140"/>
        <end position="161"/>
    </location>
</feature>
<feature type="transmembrane region" description="Helical" evidence="2">
    <location>
        <begin position="1367"/>
        <end position="1389"/>
    </location>
</feature>
<dbReference type="Pfam" id="PF11915">
    <property type="entry name" value="DUF3433"/>
    <property type="match status" value="2"/>
</dbReference>
<keyword evidence="4" id="KW-1185">Reference proteome</keyword>
<dbReference type="InterPro" id="IPR021840">
    <property type="entry name" value="DUF3433"/>
</dbReference>
<feature type="compositionally biased region" description="Polar residues" evidence="1">
    <location>
        <begin position="1"/>
        <end position="10"/>
    </location>
</feature>
<dbReference type="OrthoDB" id="3248909at2759"/>
<protein>
    <submittedName>
        <fullName evidence="3">Uncharacterized protein</fullName>
    </submittedName>
</protein>
<name>A0A1L9RMS9_ASPWE</name>
<evidence type="ECO:0000313" key="3">
    <source>
        <dbReference type="EMBL" id="OJJ36137.1"/>
    </source>
</evidence>
<dbReference type="EMBL" id="KV878212">
    <property type="protein sequence ID" value="OJJ36137.1"/>
    <property type="molecule type" value="Genomic_DNA"/>
</dbReference>
<feature type="transmembrane region" description="Helical" evidence="2">
    <location>
        <begin position="604"/>
        <end position="630"/>
    </location>
</feature>
<dbReference type="RefSeq" id="XP_040689813.1">
    <property type="nucleotide sequence ID" value="XM_040829325.1"/>
</dbReference>
<organism evidence="3 4">
    <name type="scientific">Aspergillus wentii DTO 134E9</name>
    <dbReference type="NCBI Taxonomy" id="1073089"/>
    <lineage>
        <taxon>Eukaryota</taxon>
        <taxon>Fungi</taxon>
        <taxon>Dikarya</taxon>
        <taxon>Ascomycota</taxon>
        <taxon>Pezizomycotina</taxon>
        <taxon>Eurotiomycetes</taxon>
        <taxon>Eurotiomycetidae</taxon>
        <taxon>Eurotiales</taxon>
        <taxon>Aspergillaceae</taxon>
        <taxon>Aspergillus</taxon>
        <taxon>Aspergillus subgen. Cremei</taxon>
    </lineage>
</organism>
<dbReference type="VEuPathDB" id="FungiDB:ASPWEDRAFT_134827"/>
<feature type="compositionally biased region" description="Basic and acidic residues" evidence="1">
    <location>
        <begin position="98"/>
        <end position="107"/>
    </location>
</feature>
<proteinExistence type="predicted"/>
<sequence>MVTSTPQVPNRFQEVESDSLEETLSSDILSEINEVDARRSISPIRTIRTVRGSERFDDGDVSTITARSQHGEYDEVDDADDEHTERIHSVDSPVSAPSEHDDRRYEQDDATQTENLDIEGSPPKTEDKPPTWRPYTFRNFFIVPFSILPLGLCLTTLLLFWRSQTNYGLGNDDGSTGLLFGWRFSPTLIAVIYIQLSAMLFQDIKRTEPYARMAQPDGATASASVLQTSGAWWNTLHDGFSKKKNGSKRRSWALICATLINIFGFLAISPLSSAFLTSEDVEVRRSVEFTRLEPLANSQMAVEADRTTTFRTFAHLLKNVSTSPWITDEYTMLPFWPSDSTSEPLNVLPSDLTQTWKVDTTVFKSELICNAMTFEGMGTQSSTFGMGESADPATAVAWNSSNGCSYGLQMANTTHFVRSGGSSWRGASDNAFLGSLDSSYHTPQCEGHEIIILTDAWNSTAYKDAQLCKNSYSMANVTASVKLTDSTPQVSFDQDEYIRNRVPIPDALFNTTHLQDLALTTDWSSYMASLLWEENRPVFDGLSLLLGAMYDYNSTALVSDPDVVSNAAKVKQRLLGEILQSALANQDGQRTPTKGRIYSVERRVVVVAGPAIALGILFFISFCLVLVVWWSSRLQRRPLKLSHDPATVLTMGSLVAHDRDVRASFDGLDQSSNKELETALKQRHYYTEPDRLFERNANRLNPENTETVSRNLTTNPKQKINNTPLILRLPLLLTLIICLIAVVVGIAVLYHYARDSNLYHKAFVYQASVTIFHKSLPTVAPFSMIPTIIAVGIGLWWSALDDSFRRLQPFIAMAKGRPSLSEGVGLSYQSSYWIWGPAKAAMNTHWLLFLVTSGTALSPIFTTAMSGLFQRNAGDITQSITLPRDIEIRQIPYMFTATQSSDFRNIGEYSLQVMREVGRNLSANYMFTAPLQLVLNSSEPPWSKDGWSFVPLDLATASNESSLPVSGSWEQGASTAKEVGINFTFSTPAIRGRIECSPLDGLQNLSSWLTTWDLTNKAFWRNETNMTTGYELGTRWADNDNPSLILPEQAESDLDNCPGCTTMLSSPKQVLCCGNGSSLAETGNVAFGYWSANSNPNESNWTPQDWQHNFTTKWITGNATPNLQSELTKSGNDHHLIFGDIPSISALNCQPIVETANATVTVNPNTGEIRHFDITSTPEIASSAFSDNFVIHNDSHLNSARNYEYNITLSYGNLFMSVILITAETSNVTGTSRMSGWGVENLLENTYNFRDNSTGLNMDYMTYSMFSMANKSPDALLNSQTLDELSKKTFTTFFQHFVSNDISPKIGGWAYQPINASLPSDLAPAVDDIMGGKATAYQDDLHPILHTKRTVSAVVSQRVELLHMNPAAVWLSIAILGWMMITTVIVAILQRQYLGNMLRNVGCLADVLVLVAGSDNLMRVMEAVRSGKFSASDYENIHTRLGWFIGGDGKTRWGIEVEERFMDGPQVTWVSPKDTMTEKGGNNVQVQAVDG</sequence>
<keyword evidence="2" id="KW-0812">Transmembrane</keyword>
<accession>A0A1L9RMS9</accession>
<evidence type="ECO:0000313" key="4">
    <source>
        <dbReference type="Proteomes" id="UP000184383"/>
    </source>
</evidence>
<dbReference type="PANTHER" id="PTHR37544">
    <property type="entry name" value="SPRAY-RELATED"/>
    <property type="match status" value="1"/>
</dbReference>
<feature type="transmembrane region" description="Helical" evidence="2">
    <location>
        <begin position="725"/>
        <end position="753"/>
    </location>
</feature>
<dbReference type="GeneID" id="63745173"/>
<evidence type="ECO:0000256" key="2">
    <source>
        <dbReference type="SAM" id="Phobius"/>
    </source>
</evidence>
<reference evidence="4" key="1">
    <citation type="journal article" date="2017" name="Genome Biol.">
        <title>Comparative genomics reveals high biological diversity and specific adaptations in the industrially and medically important fungal genus Aspergillus.</title>
        <authorList>
            <person name="de Vries R.P."/>
            <person name="Riley R."/>
            <person name="Wiebenga A."/>
            <person name="Aguilar-Osorio G."/>
            <person name="Amillis S."/>
            <person name="Uchima C.A."/>
            <person name="Anderluh G."/>
            <person name="Asadollahi M."/>
            <person name="Askin M."/>
            <person name="Barry K."/>
            <person name="Battaglia E."/>
            <person name="Bayram O."/>
            <person name="Benocci T."/>
            <person name="Braus-Stromeyer S.A."/>
            <person name="Caldana C."/>
            <person name="Canovas D."/>
            <person name="Cerqueira G.C."/>
            <person name="Chen F."/>
            <person name="Chen W."/>
            <person name="Choi C."/>
            <person name="Clum A."/>
            <person name="Dos Santos R.A."/>
            <person name="Damasio A.R."/>
            <person name="Diallinas G."/>
            <person name="Emri T."/>
            <person name="Fekete E."/>
            <person name="Flipphi M."/>
            <person name="Freyberg S."/>
            <person name="Gallo A."/>
            <person name="Gournas C."/>
            <person name="Habgood R."/>
            <person name="Hainaut M."/>
            <person name="Harispe M.L."/>
            <person name="Henrissat B."/>
            <person name="Hilden K.S."/>
            <person name="Hope R."/>
            <person name="Hossain A."/>
            <person name="Karabika E."/>
            <person name="Karaffa L."/>
            <person name="Karanyi Z."/>
            <person name="Krasevec N."/>
            <person name="Kuo A."/>
            <person name="Kusch H."/>
            <person name="LaButti K."/>
            <person name="Lagendijk E.L."/>
            <person name="Lapidus A."/>
            <person name="Levasseur A."/>
            <person name="Lindquist E."/>
            <person name="Lipzen A."/>
            <person name="Logrieco A.F."/>
            <person name="MacCabe A."/>
            <person name="Maekelae M.R."/>
            <person name="Malavazi I."/>
            <person name="Melin P."/>
            <person name="Meyer V."/>
            <person name="Mielnichuk N."/>
            <person name="Miskei M."/>
            <person name="Molnar A.P."/>
            <person name="Mule G."/>
            <person name="Ngan C.Y."/>
            <person name="Orejas M."/>
            <person name="Orosz E."/>
            <person name="Ouedraogo J.P."/>
            <person name="Overkamp K.M."/>
            <person name="Park H.-S."/>
            <person name="Perrone G."/>
            <person name="Piumi F."/>
            <person name="Punt P.J."/>
            <person name="Ram A.F."/>
            <person name="Ramon A."/>
            <person name="Rauscher S."/>
            <person name="Record E."/>
            <person name="Riano-Pachon D.M."/>
            <person name="Robert V."/>
            <person name="Roehrig J."/>
            <person name="Ruller R."/>
            <person name="Salamov A."/>
            <person name="Salih N.S."/>
            <person name="Samson R.A."/>
            <person name="Sandor E."/>
            <person name="Sanguinetti M."/>
            <person name="Schuetze T."/>
            <person name="Sepcic K."/>
            <person name="Shelest E."/>
            <person name="Sherlock G."/>
            <person name="Sophianopoulou V."/>
            <person name="Squina F.M."/>
            <person name="Sun H."/>
            <person name="Susca A."/>
            <person name="Todd R.B."/>
            <person name="Tsang A."/>
            <person name="Unkles S.E."/>
            <person name="van de Wiele N."/>
            <person name="van Rossen-Uffink D."/>
            <person name="Oliveira J.V."/>
            <person name="Vesth T.C."/>
            <person name="Visser J."/>
            <person name="Yu J.-H."/>
            <person name="Zhou M."/>
            <person name="Andersen M.R."/>
            <person name="Archer D.B."/>
            <person name="Baker S.E."/>
            <person name="Benoit I."/>
            <person name="Brakhage A.A."/>
            <person name="Braus G.H."/>
            <person name="Fischer R."/>
            <person name="Frisvad J.C."/>
            <person name="Goldman G.H."/>
            <person name="Houbraken J."/>
            <person name="Oakley B."/>
            <person name="Pocsi I."/>
            <person name="Scazzocchio C."/>
            <person name="Seiboth B."/>
            <person name="vanKuyk P.A."/>
            <person name="Wortman J."/>
            <person name="Dyer P.S."/>
            <person name="Grigoriev I.V."/>
        </authorList>
    </citation>
    <scope>NUCLEOTIDE SEQUENCE [LARGE SCALE GENOMIC DNA]</scope>
    <source>
        <strain evidence="4">DTO 134E9</strain>
    </source>
</reference>
<gene>
    <name evidence="3" type="ORF">ASPWEDRAFT_134827</name>
</gene>
<feature type="region of interest" description="Disordered" evidence="1">
    <location>
        <begin position="50"/>
        <end position="130"/>
    </location>
</feature>
<keyword evidence="2" id="KW-0472">Membrane</keyword>
<dbReference type="PANTHER" id="PTHR37544:SF3">
    <property type="entry name" value="SPRAY"/>
    <property type="match status" value="1"/>
</dbReference>
<dbReference type="Proteomes" id="UP000184383">
    <property type="component" value="Unassembled WGS sequence"/>
</dbReference>
<feature type="transmembrane region" description="Helical" evidence="2">
    <location>
        <begin position="779"/>
        <end position="800"/>
    </location>
</feature>